<dbReference type="EMBL" id="NCSJ02000264">
    <property type="protein sequence ID" value="RFU26388.1"/>
    <property type="molecule type" value="Genomic_DNA"/>
</dbReference>
<feature type="compositionally biased region" description="Low complexity" evidence="2">
    <location>
        <begin position="416"/>
        <end position="432"/>
    </location>
</feature>
<dbReference type="OrthoDB" id="4850804at2759"/>
<evidence type="ECO:0000313" key="4">
    <source>
        <dbReference type="EMBL" id="RFU26388.1"/>
    </source>
</evidence>
<gene>
    <name evidence="4" type="ORF">B7463_g9944</name>
</gene>
<feature type="region of interest" description="Disordered" evidence="2">
    <location>
        <begin position="494"/>
        <end position="550"/>
    </location>
</feature>
<evidence type="ECO:0000256" key="2">
    <source>
        <dbReference type="SAM" id="MobiDB-lite"/>
    </source>
</evidence>
<reference evidence="4 5" key="1">
    <citation type="submission" date="2018-05" db="EMBL/GenBank/DDBJ databases">
        <title>Draft genome sequence of Scytalidium lignicola DSM 105466, a ubiquitous saprotrophic fungus.</title>
        <authorList>
            <person name="Buettner E."/>
            <person name="Gebauer A.M."/>
            <person name="Hofrichter M."/>
            <person name="Liers C."/>
            <person name="Kellner H."/>
        </authorList>
    </citation>
    <scope>NUCLEOTIDE SEQUENCE [LARGE SCALE GENOMIC DNA]</scope>
    <source>
        <strain evidence="4 5">DSM 105466</strain>
    </source>
</reference>
<dbReference type="GO" id="GO:0008270">
    <property type="term" value="F:zinc ion binding"/>
    <property type="evidence" value="ECO:0007669"/>
    <property type="project" value="InterPro"/>
</dbReference>
<feature type="region of interest" description="Disordered" evidence="2">
    <location>
        <begin position="90"/>
        <end position="113"/>
    </location>
</feature>
<feature type="region of interest" description="Disordered" evidence="2">
    <location>
        <begin position="215"/>
        <end position="261"/>
    </location>
</feature>
<feature type="non-terminal residue" evidence="4">
    <location>
        <position position="1"/>
    </location>
</feature>
<feature type="compositionally biased region" description="Low complexity" evidence="2">
    <location>
        <begin position="90"/>
        <end position="99"/>
    </location>
</feature>
<name>A0A3E2GZ49_SCYLI</name>
<dbReference type="Proteomes" id="UP000258309">
    <property type="component" value="Unassembled WGS sequence"/>
</dbReference>
<dbReference type="InterPro" id="IPR001138">
    <property type="entry name" value="Zn2Cys6_DnaBD"/>
</dbReference>
<evidence type="ECO:0000256" key="1">
    <source>
        <dbReference type="ARBA" id="ARBA00023242"/>
    </source>
</evidence>
<comment type="caution">
    <text evidence="4">The sequence shown here is derived from an EMBL/GenBank/DDBJ whole genome shotgun (WGS) entry which is preliminary data.</text>
</comment>
<feature type="compositionally biased region" description="Low complexity" evidence="2">
    <location>
        <begin position="224"/>
        <end position="246"/>
    </location>
</feature>
<protein>
    <submittedName>
        <fullName evidence="4">Uncharacterized protein</fullName>
    </submittedName>
</protein>
<feature type="compositionally biased region" description="Polar residues" evidence="2">
    <location>
        <begin position="100"/>
        <end position="113"/>
    </location>
</feature>
<feature type="region of interest" description="Disordered" evidence="2">
    <location>
        <begin position="376"/>
        <end position="455"/>
    </location>
</feature>
<sequence length="1081" mass="116826">MTASQNTYQCFSISQPFLGAPLRFEPPLGSKELDDLIEAYIPGPAPRQDKLSEVTIEFYKFATVDINTGSLVRTYNVCMAPAFEQSPAAQSQSSSFSPSLHTPSPGSSVNFTDSGYGTSSFTMTPPVRTRHSISAASLRGAVKKSTAKKERKNAGLVIETQRIPGFSIMTKDGIDVTTSAGRGTKTKEQREHAHLMRIMKACNECKRKKVRCDPSHRLQNTDMSRTSSASKTSTPPSASVKTSSPKSQPPPSIETSQSDPFLFEDNSMNFDMNAMNDFVLFPEGDTFWNPADLDLDVDLASSLPLTDLDSQNVSSAWIPNLDLSNAGHNFTNNQFELMNANIGNQSYYSPSLASQPLDFLQYNGYSSSSSPEEYVGYKGFVDSGGRRSTPLPQSRHPQPEPDAFDLGGQSGGWMGSLPQSPQHQQQSQSESLTGLSQPPGVGHRQVQSSASPPASWPYVPSANANAGLNVLDGLQQVFSSETGVVLDGTYGVSCTTQSPPSLPQSPDLESQDVRRSRAQRRRGFPSSVISHSEHLSEWSQPGGNEIEISDGGFSLAQSQLFVSPRTPISVEGAVKRRSHNEQESEGTTIAQVNTHSSSPSDSGSTSGYESGSSNSSSPLIPTTSNYYDDILRTCNLVIQSYHGVQEAPSQLHTLVEDVRLLQTHLESEKRRSSHLSTSSNIITTGSSGQINAIIQSVNAKLNDLASSILSTPTPAISLDQGLVTRTHLQVRGLLDFFKIAPSSTSSSHRDQVLVLTSGDGSESNPRLLTSGRNVQLLTPLRERYSQERDPLHTRVTATRTSTGSLGSIQGVDTMSPLTLAPLGDDTLASTLQVYYSASPSHFFKPLRKIVQNSIHLQVLDVPEQDVFDLPSTVVSANINTNIQRAENLLGSTATLSYATSATVARSPADGLITWAPLQGVPVISLQEQGEPEKTPTVGISTTSLATCEQQQERPLPTTALNVNVKRQTSILTVLEFTFFIFLTITILSTITPLVSSFLQPFSSWLSSFYSHGDMFSKPPTTTILDIIFKSFLALLISGVSSSSTSSCAPLRKGPTILNSKKDFFSLPPSQTFINLFDILSA</sequence>
<feature type="compositionally biased region" description="Low complexity" evidence="2">
    <location>
        <begin position="596"/>
        <end position="621"/>
    </location>
</feature>
<keyword evidence="1" id="KW-0539">Nucleus</keyword>
<accession>A0A3E2GZ49</accession>
<evidence type="ECO:0000313" key="5">
    <source>
        <dbReference type="Proteomes" id="UP000258309"/>
    </source>
</evidence>
<evidence type="ECO:0000256" key="3">
    <source>
        <dbReference type="SAM" id="Phobius"/>
    </source>
</evidence>
<dbReference type="CDD" id="cd00067">
    <property type="entry name" value="GAL4"/>
    <property type="match status" value="1"/>
</dbReference>
<dbReference type="GO" id="GO:0000981">
    <property type="term" value="F:DNA-binding transcription factor activity, RNA polymerase II-specific"/>
    <property type="evidence" value="ECO:0007669"/>
    <property type="project" value="InterPro"/>
</dbReference>
<dbReference type="AlphaFoldDB" id="A0A3E2GZ49"/>
<keyword evidence="3" id="KW-0812">Transmembrane</keyword>
<feature type="transmembrane region" description="Helical" evidence="3">
    <location>
        <begin position="976"/>
        <end position="998"/>
    </location>
</feature>
<keyword evidence="3" id="KW-0472">Membrane</keyword>
<proteinExistence type="predicted"/>
<feature type="compositionally biased region" description="Polar residues" evidence="2">
    <location>
        <begin position="585"/>
        <end position="595"/>
    </location>
</feature>
<keyword evidence="3" id="KW-1133">Transmembrane helix</keyword>
<keyword evidence="5" id="KW-1185">Reference proteome</keyword>
<feature type="non-terminal residue" evidence="4">
    <location>
        <position position="1081"/>
    </location>
</feature>
<feature type="region of interest" description="Disordered" evidence="2">
    <location>
        <begin position="572"/>
        <end position="621"/>
    </location>
</feature>
<organism evidence="4 5">
    <name type="scientific">Scytalidium lignicola</name>
    <name type="common">Hyphomycete</name>
    <dbReference type="NCBI Taxonomy" id="5539"/>
    <lineage>
        <taxon>Eukaryota</taxon>
        <taxon>Fungi</taxon>
        <taxon>Dikarya</taxon>
        <taxon>Ascomycota</taxon>
        <taxon>Pezizomycotina</taxon>
        <taxon>Leotiomycetes</taxon>
        <taxon>Leotiomycetes incertae sedis</taxon>
        <taxon>Scytalidium</taxon>
    </lineage>
</organism>